<dbReference type="SUPFAM" id="SSF51445">
    <property type="entry name" value="(Trans)glycosidases"/>
    <property type="match status" value="1"/>
</dbReference>
<gene>
    <name evidence="7" type="ORF">FKV23_16025</name>
</gene>
<dbReference type="Pfam" id="PF09985">
    <property type="entry name" value="Glucodextran_C"/>
    <property type="match status" value="1"/>
</dbReference>
<evidence type="ECO:0000256" key="2">
    <source>
        <dbReference type="ARBA" id="ARBA00022723"/>
    </source>
</evidence>
<dbReference type="PANTHER" id="PTHR10357:SF215">
    <property type="entry name" value="ALPHA-AMYLASE 1"/>
    <property type="match status" value="1"/>
</dbReference>
<dbReference type="OrthoDB" id="9805159at2"/>
<keyword evidence="3 5" id="KW-0732">Signal</keyword>
<dbReference type="Pfam" id="PF00128">
    <property type="entry name" value="Alpha-amylase"/>
    <property type="match status" value="1"/>
</dbReference>
<evidence type="ECO:0000256" key="3">
    <source>
        <dbReference type="ARBA" id="ARBA00022729"/>
    </source>
</evidence>
<feature type="region of interest" description="Disordered" evidence="4">
    <location>
        <begin position="198"/>
        <end position="217"/>
    </location>
</feature>
<evidence type="ECO:0000313" key="7">
    <source>
        <dbReference type="EMBL" id="QDH71433.1"/>
    </source>
</evidence>
<dbReference type="GO" id="GO:0046872">
    <property type="term" value="F:metal ion binding"/>
    <property type="evidence" value="ECO:0007669"/>
    <property type="project" value="UniProtKB-KW"/>
</dbReference>
<name>A0A514BVK0_9GAMM</name>
<dbReference type="PANTHER" id="PTHR10357">
    <property type="entry name" value="ALPHA-AMYLASE FAMILY MEMBER"/>
    <property type="match status" value="1"/>
</dbReference>
<dbReference type="EMBL" id="CP041242">
    <property type="protein sequence ID" value="QDH71433.1"/>
    <property type="molecule type" value="Genomic_DNA"/>
</dbReference>
<evidence type="ECO:0000259" key="6">
    <source>
        <dbReference type="SMART" id="SM00642"/>
    </source>
</evidence>
<comment type="cofactor">
    <cofactor evidence="1">
        <name>Ca(2+)</name>
        <dbReference type="ChEBI" id="CHEBI:29108"/>
    </cofactor>
</comment>
<feature type="region of interest" description="Disordered" evidence="4">
    <location>
        <begin position="64"/>
        <end position="83"/>
    </location>
</feature>
<sequence>MCGRARMRMRTASNAVVNMLRWALLSGCVGAAATASAGDLHVPSPDWRDQVVYFAMIDRFDDGDPSNNDQGVGEYDPADNSRYSGGDLRGLTRRLDYIQGLGATALWITPPVANQWLNPDRSYGGYHGYWASDLSAIDAHYGTLDDYRALSRALHGRGMYLIQDVVVNHTGDWIGCGDAVDPDDNASIAEHCRLRGDAQGRSAPVQPPFDRNDPQDPADREAAIYHFTPPIADYSNRRQELDYALADLDDLNTENPVVRRALRKAYGDWIREAGVDAFRIDTAFHVPAEFFNDFLHADDPEAPGMTRVAAETGRADFLSFGEGFGSDKPFGDAQARKLDAYMRTPGGLPSMINFPLYGTLGDVFARGRPAAELRHRVESMMTLHADPWRMPSFIDNHDVDRFLASSSEAGLKQALLAMLTLPGIPVVYSGTEQGFREQRRAMFASGFGSGGRDHFDTEAPLYRYLRDAIALRRGNAVLSRGTPVVLAANPARAGAIAWRTDGKEETALVILNSAGHEVLLDDLDTGLPAGTRLQGLFAIDAAPRDLVVGEAGRLTLVLPPHSGEVWRVADTGVRSGRKPSSRRALSPPRRRDAMDAEPLLQGGAMDARLRGHDGDGVAVVGSDFEAHGTAPGTESIRLVIDGDLGNAQTIAIDEAGHWQARLRADDMIDPAIEHRVVAYDPGSGRTSPAQLFRVALDWRLAADITDPQDDDTGPTGTYTYPTGPGWREHRPADIERLRVWTAGAALRFELTMRSLSTAWHPASGFDHVAITAFLQLPEADGARVMPQQHAELPDGMRWHRRLRAHGWSNALFSHEGASADVEGTPVTPVADIAVDHDARTIAFTLPAGALGHPTTLAGARLHVTTWDYDGGYRPLAPEAGATTFGGGEADGARVMDEVSAALK</sequence>
<feature type="region of interest" description="Disordered" evidence="4">
    <location>
        <begin position="705"/>
        <end position="726"/>
    </location>
</feature>
<evidence type="ECO:0000313" key="8">
    <source>
        <dbReference type="Proteomes" id="UP000317199"/>
    </source>
</evidence>
<dbReference type="InterPro" id="IPR006047">
    <property type="entry name" value="GH13_cat_dom"/>
</dbReference>
<dbReference type="AlphaFoldDB" id="A0A514BVK0"/>
<organism evidence="7 8">
    <name type="scientific">Marilutibacter alkalisoli</name>
    <dbReference type="NCBI Taxonomy" id="2591633"/>
    <lineage>
        <taxon>Bacteria</taxon>
        <taxon>Pseudomonadati</taxon>
        <taxon>Pseudomonadota</taxon>
        <taxon>Gammaproteobacteria</taxon>
        <taxon>Lysobacterales</taxon>
        <taxon>Lysobacteraceae</taxon>
        <taxon>Marilutibacter</taxon>
    </lineage>
</organism>
<reference evidence="7 8" key="1">
    <citation type="submission" date="2019-06" db="EMBL/GenBank/DDBJ databases">
        <title>Lysobacter alkalisoli sp. nov. isolated from saline-alkali soil.</title>
        <authorList>
            <person name="Sun J.-Q."/>
            <person name="Xu L."/>
        </authorList>
    </citation>
    <scope>NUCLEOTIDE SEQUENCE [LARGE SCALE GENOMIC DNA]</scope>
    <source>
        <strain evidence="7 8">SJ-36</strain>
    </source>
</reference>
<evidence type="ECO:0000256" key="4">
    <source>
        <dbReference type="SAM" id="MobiDB-lite"/>
    </source>
</evidence>
<accession>A0A514BVK0</accession>
<feature type="compositionally biased region" description="Low complexity" evidence="4">
    <location>
        <begin position="713"/>
        <end position="725"/>
    </location>
</feature>
<dbReference type="Gene3D" id="2.60.40.1190">
    <property type="match status" value="1"/>
</dbReference>
<dbReference type="GO" id="GO:0005975">
    <property type="term" value="P:carbohydrate metabolic process"/>
    <property type="evidence" value="ECO:0007669"/>
    <property type="project" value="InterPro"/>
</dbReference>
<feature type="region of interest" description="Disordered" evidence="4">
    <location>
        <begin position="572"/>
        <end position="595"/>
    </location>
</feature>
<proteinExistence type="predicted"/>
<dbReference type="InterPro" id="IPR017853">
    <property type="entry name" value="GH"/>
</dbReference>
<dbReference type="Gene3D" id="3.20.20.80">
    <property type="entry name" value="Glycosidases"/>
    <property type="match status" value="1"/>
</dbReference>
<feature type="domain" description="Glycosyl hydrolase family 13 catalytic" evidence="6">
    <location>
        <begin position="54"/>
        <end position="472"/>
    </location>
</feature>
<evidence type="ECO:0000256" key="1">
    <source>
        <dbReference type="ARBA" id="ARBA00001913"/>
    </source>
</evidence>
<keyword evidence="2" id="KW-0479">Metal-binding</keyword>
<dbReference type="InterPro" id="IPR019248">
    <property type="entry name" value="Glucodextran_C"/>
</dbReference>
<protein>
    <recommendedName>
        <fullName evidence="6">Glycosyl hydrolase family 13 catalytic domain-containing protein</fullName>
    </recommendedName>
</protein>
<dbReference type="KEGG" id="lyj:FKV23_16025"/>
<dbReference type="Proteomes" id="UP000317199">
    <property type="component" value="Chromosome"/>
</dbReference>
<dbReference type="SMART" id="SM00642">
    <property type="entry name" value="Aamy"/>
    <property type="match status" value="1"/>
</dbReference>
<evidence type="ECO:0000256" key="5">
    <source>
        <dbReference type="SAM" id="SignalP"/>
    </source>
</evidence>
<dbReference type="SUPFAM" id="SSF49344">
    <property type="entry name" value="CBD9-like"/>
    <property type="match status" value="1"/>
</dbReference>
<feature type="chain" id="PRO_5022196116" description="Glycosyl hydrolase family 13 catalytic domain-containing protein" evidence="5">
    <location>
        <begin position="38"/>
        <end position="903"/>
    </location>
</feature>
<feature type="signal peptide" evidence="5">
    <location>
        <begin position="1"/>
        <end position="37"/>
    </location>
</feature>
<keyword evidence="8" id="KW-1185">Reference proteome</keyword>